<sequence>MVNQWILFVVFDEMRRCDVVGDETTMLFMLFEGLQVKDTVSWISLIAGYEKHGDGLKFLNFSVKCSGKVELPTK</sequence>
<organism evidence="1 2">
    <name type="scientific">Trifolium medium</name>
    <dbReference type="NCBI Taxonomy" id="97028"/>
    <lineage>
        <taxon>Eukaryota</taxon>
        <taxon>Viridiplantae</taxon>
        <taxon>Streptophyta</taxon>
        <taxon>Embryophyta</taxon>
        <taxon>Tracheophyta</taxon>
        <taxon>Spermatophyta</taxon>
        <taxon>Magnoliopsida</taxon>
        <taxon>eudicotyledons</taxon>
        <taxon>Gunneridae</taxon>
        <taxon>Pentapetalae</taxon>
        <taxon>rosids</taxon>
        <taxon>fabids</taxon>
        <taxon>Fabales</taxon>
        <taxon>Fabaceae</taxon>
        <taxon>Papilionoideae</taxon>
        <taxon>50 kb inversion clade</taxon>
        <taxon>NPAAA clade</taxon>
        <taxon>Hologalegina</taxon>
        <taxon>IRL clade</taxon>
        <taxon>Trifolieae</taxon>
        <taxon>Trifolium</taxon>
    </lineage>
</organism>
<protein>
    <recommendedName>
        <fullName evidence="3">Pentatricopeptide repeat-containing protein</fullName>
    </recommendedName>
</protein>
<evidence type="ECO:0000313" key="1">
    <source>
        <dbReference type="EMBL" id="MCI37289.1"/>
    </source>
</evidence>
<dbReference type="AlphaFoldDB" id="A0A392RLW2"/>
<reference evidence="1 2" key="1">
    <citation type="journal article" date="2018" name="Front. Plant Sci.">
        <title>Red Clover (Trifolium pratense) and Zigzag Clover (T. medium) - A Picture of Genomic Similarities and Differences.</title>
        <authorList>
            <person name="Dluhosova J."/>
            <person name="Istvanek J."/>
            <person name="Nedelnik J."/>
            <person name="Repkova J."/>
        </authorList>
    </citation>
    <scope>NUCLEOTIDE SEQUENCE [LARGE SCALE GENOMIC DNA]</scope>
    <source>
        <strain evidence="2">cv. 10/8</strain>
        <tissue evidence="1">Leaf</tissue>
    </source>
</reference>
<keyword evidence="2" id="KW-1185">Reference proteome</keyword>
<dbReference type="Proteomes" id="UP000265520">
    <property type="component" value="Unassembled WGS sequence"/>
</dbReference>
<proteinExistence type="predicted"/>
<dbReference type="EMBL" id="LXQA010242986">
    <property type="protein sequence ID" value="MCI37289.1"/>
    <property type="molecule type" value="Genomic_DNA"/>
</dbReference>
<evidence type="ECO:0008006" key="3">
    <source>
        <dbReference type="Google" id="ProtNLM"/>
    </source>
</evidence>
<name>A0A392RLW2_9FABA</name>
<evidence type="ECO:0000313" key="2">
    <source>
        <dbReference type="Proteomes" id="UP000265520"/>
    </source>
</evidence>
<comment type="caution">
    <text evidence="1">The sequence shown here is derived from an EMBL/GenBank/DDBJ whole genome shotgun (WGS) entry which is preliminary data.</text>
</comment>
<accession>A0A392RLW2</accession>